<dbReference type="AlphaFoldDB" id="A0A0J6VIV6"/>
<evidence type="ECO:0000256" key="1">
    <source>
        <dbReference type="SAM" id="MobiDB-lite"/>
    </source>
</evidence>
<feature type="chain" id="PRO_5038703950" description="PPE family protein PPE42" evidence="2">
    <location>
        <begin position="20"/>
        <end position="436"/>
    </location>
</feature>
<feature type="signal peptide" evidence="2">
    <location>
        <begin position="1"/>
        <end position="19"/>
    </location>
</feature>
<gene>
    <name evidence="3" type="ORF">MCHLDSM_05092</name>
</gene>
<keyword evidence="4" id="KW-1185">Reference proteome</keyword>
<accession>A0A0J6VIV6</accession>
<evidence type="ECO:0000256" key="2">
    <source>
        <dbReference type="SAM" id="SignalP"/>
    </source>
</evidence>
<dbReference type="PATRIC" id="fig|37916.4.peg.5097"/>
<proteinExistence type="predicted"/>
<feature type="region of interest" description="Disordered" evidence="1">
    <location>
        <begin position="312"/>
        <end position="436"/>
    </location>
</feature>
<evidence type="ECO:0000313" key="3">
    <source>
        <dbReference type="EMBL" id="KMO70204.1"/>
    </source>
</evidence>
<dbReference type="RefSeq" id="WP_131722688.1">
    <property type="nucleotide sequence ID" value="NZ_JYNL01000064.1"/>
</dbReference>
<feature type="compositionally biased region" description="Polar residues" evidence="1">
    <location>
        <begin position="368"/>
        <end position="380"/>
    </location>
</feature>
<comment type="caution">
    <text evidence="3">The sequence shown here is derived from an EMBL/GenBank/DDBJ whole genome shotgun (WGS) entry which is preliminary data.</text>
</comment>
<sequence length="436" mass="44333" precursor="true">MHSSIGKPLVALVSAACLAAPAMTPTPHHSVITQSSMPVELSASVTSFDPLPASARALVTPVAPTDPATLAGAVDTMASLSGEDSGLLLLKLLSAPYHNFASISIAVGKAVNAGIQFVSLPFSILTYVIANKPDDIPGYITQVQNNLKGALPGISAAIKSEIAYDKDLIQQIFGGNAQNTATAAVDNVSAPSAVTADATDTGLAVLKLLTAPYHNVANISIAVGKAVNAGIQLVSLPFSILTYVIANKPDDIPAYITQVQNNLKSAIPGISTAIKSEIAYDKDLIQQVFGGGATAMATNAKETPNLLAAESPSANVLGGTPNLLTAAQDQDDTASDATPHRETWKERIAAKKAAKDESASTDSDKGTDTTPAQESASTPAPMSEAETGAEAGTDTGEAPTAPKHRLGKPAGDKTGAAESTGGKHRKPETDSGADAA</sequence>
<dbReference type="Proteomes" id="UP000036513">
    <property type="component" value="Unassembled WGS sequence"/>
</dbReference>
<dbReference type="EMBL" id="JYNL01000064">
    <property type="protein sequence ID" value="KMO70204.1"/>
    <property type="molecule type" value="Genomic_DNA"/>
</dbReference>
<reference evidence="3 4" key="1">
    <citation type="journal article" date="2015" name="Genome Biol. Evol.">
        <title>Characterization of Three Mycobacterium spp. with Potential Use in Bioremediation by Genome Sequencing and Comparative Genomics.</title>
        <authorList>
            <person name="Das S."/>
            <person name="Pettersson B.M."/>
            <person name="Behra P.R."/>
            <person name="Ramesh M."/>
            <person name="Dasgupta S."/>
            <person name="Bhattacharya A."/>
            <person name="Kirsebom L.A."/>
        </authorList>
    </citation>
    <scope>NUCLEOTIDE SEQUENCE [LARGE SCALE GENOMIC DNA]</scope>
    <source>
        <strain evidence="3 4">DSM 43826</strain>
    </source>
</reference>
<evidence type="ECO:0000313" key="4">
    <source>
        <dbReference type="Proteomes" id="UP000036513"/>
    </source>
</evidence>
<protein>
    <recommendedName>
        <fullName evidence="5">PPE family protein PPE42</fullName>
    </recommendedName>
</protein>
<evidence type="ECO:0008006" key="5">
    <source>
        <dbReference type="Google" id="ProtNLM"/>
    </source>
</evidence>
<keyword evidence="2" id="KW-0732">Signal</keyword>
<organism evidence="3 4">
    <name type="scientific">Mycolicibacterium chlorophenolicum</name>
    <dbReference type="NCBI Taxonomy" id="37916"/>
    <lineage>
        <taxon>Bacteria</taxon>
        <taxon>Bacillati</taxon>
        <taxon>Actinomycetota</taxon>
        <taxon>Actinomycetes</taxon>
        <taxon>Mycobacteriales</taxon>
        <taxon>Mycobacteriaceae</taxon>
        <taxon>Mycolicibacterium</taxon>
    </lineage>
</organism>
<feature type="compositionally biased region" description="Basic and acidic residues" evidence="1">
    <location>
        <begin position="338"/>
        <end position="367"/>
    </location>
</feature>
<name>A0A0J6VIV6_9MYCO</name>